<dbReference type="AlphaFoldDB" id="A0A2D3L660"/>
<evidence type="ECO:0000313" key="1">
    <source>
        <dbReference type="EMBL" id="ATV26013.1"/>
    </source>
</evidence>
<proteinExistence type="predicted"/>
<dbReference type="EMBL" id="CP024723">
    <property type="protein sequence ID" value="ATV26013.1"/>
    <property type="molecule type" value="Genomic_DNA"/>
</dbReference>
<dbReference type="Proteomes" id="UP000229630">
    <property type="component" value="Chromosome 1"/>
</dbReference>
<name>A0A2D3L660_PREIN</name>
<sequence>MLLFSKKIVSVFQNLRFRQVKPMLLHCKRAAFALQNNSFCNAVSVLRVTFIVCFANILCMFCCTNIP</sequence>
<organism evidence="1 2">
    <name type="scientific">Prevotella intermedia</name>
    <dbReference type="NCBI Taxonomy" id="28131"/>
    <lineage>
        <taxon>Bacteria</taxon>
        <taxon>Pseudomonadati</taxon>
        <taxon>Bacteroidota</taxon>
        <taxon>Bacteroidia</taxon>
        <taxon>Bacteroidales</taxon>
        <taxon>Prevotellaceae</taxon>
        <taxon>Prevotella</taxon>
    </lineage>
</organism>
<evidence type="ECO:0000313" key="2">
    <source>
        <dbReference type="Proteomes" id="UP000229630"/>
    </source>
</evidence>
<accession>A0A2D3L660</accession>
<reference evidence="1 2" key="1">
    <citation type="submission" date="2017-11" db="EMBL/GenBank/DDBJ databases">
        <title>Genome sequencing of Prevotella intermedia KCOM 2837.</title>
        <authorList>
            <person name="Kook J.-K."/>
            <person name="Park S.-N."/>
            <person name="Lim Y.K."/>
        </authorList>
    </citation>
    <scope>NUCLEOTIDE SEQUENCE [LARGE SCALE GENOMIC DNA]</scope>
    <source>
        <strain evidence="1 2">KCOM 2837</strain>
    </source>
</reference>
<gene>
    <name evidence="1" type="ORF">CTM62_04290</name>
</gene>
<protein>
    <submittedName>
        <fullName evidence="1">Uncharacterized protein</fullName>
    </submittedName>
</protein>